<evidence type="ECO:0000256" key="11">
    <source>
        <dbReference type="HAMAP-Rule" id="MF_01263"/>
    </source>
</evidence>
<dbReference type="Gene3D" id="3.30.460.10">
    <property type="entry name" value="Beta Polymerase, domain 2"/>
    <property type="match status" value="1"/>
</dbReference>
<feature type="binding site" evidence="11">
    <location>
        <position position="156"/>
    </location>
    <ligand>
        <name>CTP</name>
        <dbReference type="ChEBI" id="CHEBI:37563"/>
    </ligand>
</feature>
<keyword evidence="8 11" id="KW-0067">ATP-binding</keyword>
<evidence type="ECO:0000256" key="6">
    <source>
        <dbReference type="ARBA" id="ARBA00022741"/>
    </source>
</evidence>
<dbReference type="InterPro" id="IPR050264">
    <property type="entry name" value="Bact_CCA-adding_enz_type3_sf"/>
</dbReference>
<dbReference type="SUPFAM" id="SSF81891">
    <property type="entry name" value="Poly A polymerase C-terminal region-like"/>
    <property type="match status" value="1"/>
</dbReference>
<dbReference type="Pfam" id="PF12627">
    <property type="entry name" value="PolyA_pol_RNAbd"/>
    <property type="match status" value="1"/>
</dbReference>
<dbReference type="InterPro" id="IPR043519">
    <property type="entry name" value="NT_sf"/>
</dbReference>
<dbReference type="InterPro" id="IPR032828">
    <property type="entry name" value="PolyA_RNA-bd"/>
</dbReference>
<comment type="cofactor">
    <cofactor evidence="1 11">
        <name>Mg(2+)</name>
        <dbReference type="ChEBI" id="CHEBI:18420"/>
    </cofactor>
</comment>
<feature type="binding site" evidence="11">
    <location>
        <position position="29"/>
    </location>
    <ligand>
        <name>CTP</name>
        <dbReference type="ChEBI" id="CHEBI:37563"/>
    </ligand>
</feature>
<comment type="catalytic activity">
    <reaction evidence="11">
        <text>a tRNA with a 3' CCA end + 2 CTP + ATP = a tRNA with a 3' CCACCA end + 3 diphosphate</text>
        <dbReference type="Rhea" id="RHEA:76235"/>
        <dbReference type="Rhea" id="RHEA-COMP:10468"/>
        <dbReference type="Rhea" id="RHEA-COMP:18655"/>
        <dbReference type="ChEBI" id="CHEBI:30616"/>
        <dbReference type="ChEBI" id="CHEBI:33019"/>
        <dbReference type="ChEBI" id="CHEBI:37563"/>
        <dbReference type="ChEBI" id="CHEBI:83071"/>
        <dbReference type="ChEBI" id="CHEBI:195187"/>
    </reaction>
</comment>
<dbReference type="Pfam" id="PF13735">
    <property type="entry name" value="tRNA_NucTran2_2"/>
    <property type="match status" value="1"/>
</dbReference>
<dbReference type="PANTHER" id="PTHR46173">
    <property type="entry name" value="CCA TRNA NUCLEOTIDYLTRANSFERASE 1, MITOCHONDRIAL"/>
    <property type="match status" value="1"/>
</dbReference>
<keyword evidence="5 11" id="KW-0479">Metal-binding</keyword>
<evidence type="ECO:0000256" key="10">
    <source>
        <dbReference type="ARBA" id="ARBA00022884"/>
    </source>
</evidence>
<feature type="binding site" evidence="11">
    <location>
        <position position="159"/>
    </location>
    <ligand>
        <name>ATP</name>
        <dbReference type="ChEBI" id="CHEBI:30616"/>
    </ligand>
</feature>
<evidence type="ECO:0000259" key="14">
    <source>
        <dbReference type="Pfam" id="PF13735"/>
    </source>
</evidence>
<dbReference type="InterPro" id="IPR023068">
    <property type="entry name" value="CCA-adding_enz_firmicutes"/>
</dbReference>
<feature type="binding site" evidence="11">
    <location>
        <position position="165"/>
    </location>
    <ligand>
        <name>CTP</name>
        <dbReference type="ChEBI" id="CHEBI:37563"/>
    </ligand>
</feature>
<evidence type="ECO:0000256" key="5">
    <source>
        <dbReference type="ARBA" id="ARBA00022723"/>
    </source>
</evidence>
<dbReference type="EC" id="2.7.7.72" evidence="11"/>
<feature type="domain" description="CCA-adding enzyme C-terminal" evidence="14">
    <location>
        <begin position="241"/>
        <end position="385"/>
    </location>
</feature>
<comment type="catalytic activity">
    <reaction evidence="11">
        <text>a tRNA precursor + 2 CTP + ATP = a tRNA with a 3' CCA end + 3 diphosphate</text>
        <dbReference type="Rhea" id="RHEA:14433"/>
        <dbReference type="Rhea" id="RHEA-COMP:10465"/>
        <dbReference type="Rhea" id="RHEA-COMP:10468"/>
        <dbReference type="ChEBI" id="CHEBI:30616"/>
        <dbReference type="ChEBI" id="CHEBI:33019"/>
        <dbReference type="ChEBI" id="CHEBI:37563"/>
        <dbReference type="ChEBI" id="CHEBI:74896"/>
        <dbReference type="ChEBI" id="CHEBI:83071"/>
        <dbReference type="EC" id="2.7.7.72"/>
    </reaction>
</comment>
<keyword evidence="10 11" id="KW-0694">RNA-binding</keyword>
<keyword evidence="7 11" id="KW-0692">RNA repair</keyword>
<evidence type="ECO:0000256" key="3">
    <source>
        <dbReference type="ARBA" id="ARBA00022694"/>
    </source>
</evidence>
<dbReference type="EMBL" id="JBHSNQ010000048">
    <property type="protein sequence ID" value="MFC5541035.1"/>
    <property type="molecule type" value="Genomic_DNA"/>
</dbReference>
<feature type="binding site" evidence="11">
    <location>
        <position position="32"/>
    </location>
    <ligand>
        <name>ATP</name>
        <dbReference type="ChEBI" id="CHEBI:30616"/>
    </ligand>
</feature>
<dbReference type="Pfam" id="PF01743">
    <property type="entry name" value="PolyA_pol"/>
    <property type="match status" value="1"/>
</dbReference>
<dbReference type="PANTHER" id="PTHR46173:SF1">
    <property type="entry name" value="CCA TRNA NUCLEOTIDYLTRANSFERASE 1, MITOCHONDRIAL"/>
    <property type="match status" value="1"/>
</dbReference>
<evidence type="ECO:0000313" key="16">
    <source>
        <dbReference type="Proteomes" id="UP001595978"/>
    </source>
</evidence>
<evidence type="ECO:0000256" key="7">
    <source>
        <dbReference type="ARBA" id="ARBA00022800"/>
    </source>
</evidence>
<dbReference type="Gene3D" id="1.10.246.80">
    <property type="match status" value="1"/>
</dbReference>
<evidence type="ECO:0000256" key="2">
    <source>
        <dbReference type="ARBA" id="ARBA00022679"/>
    </source>
</evidence>
<gene>
    <name evidence="11" type="primary">cca</name>
    <name evidence="15" type="ORF">ACFPOH_04500</name>
</gene>
<feature type="domain" description="Poly A polymerase head" evidence="12">
    <location>
        <begin position="25"/>
        <end position="144"/>
    </location>
</feature>
<proteinExistence type="inferred from homology"/>
<dbReference type="SUPFAM" id="SSF81301">
    <property type="entry name" value="Nucleotidyltransferase"/>
    <property type="match status" value="1"/>
</dbReference>
<feature type="binding site" evidence="11">
    <location>
        <position position="42"/>
    </location>
    <ligand>
        <name>Mg(2+)</name>
        <dbReference type="ChEBI" id="CHEBI:18420"/>
    </ligand>
</feature>
<evidence type="ECO:0000256" key="9">
    <source>
        <dbReference type="ARBA" id="ARBA00022842"/>
    </source>
</evidence>
<evidence type="ECO:0000313" key="15">
    <source>
        <dbReference type="EMBL" id="MFC5541035.1"/>
    </source>
</evidence>
<comment type="miscellaneous">
    <text evidence="11">A single active site specifically recognizes both ATP and CTP and is responsible for their addition.</text>
</comment>
<feature type="binding site" evidence="11">
    <location>
        <position position="162"/>
    </location>
    <ligand>
        <name>ATP</name>
        <dbReference type="ChEBI" id="CHEBI:30616"/>
    </ligand>
</feature>
<accession>A0ABW0RCJ8</accession>
<feature type="binding site" evidence="11">
    <location>
        <position position="32"/>
    </location>
    <ligand>
        <name>CTP</name>
        <dbReference type="ChEBI" id="CHEBI:37563"/>
    </ligand>
</feature>
<organism evidence="15 16">
    <name type="scientific">Ureibacillus suwonensis</name>
    <dbReference type="NCBI Taxonomy" id="313007"/>
    <lineage>
        <taxon>Bacteria</taxon>
        <taxon>Bacillati</taxon>
        <taxon>Bacillota</taxon>
        <taxon>Bacilli</taxon>
        <taxon>Bacillales</taxon>
        <taxon>Caryophanaceae</taxon>
        <taxon>Ureibacillus</taxon>
    </lineage>
</organism>
<comment type="function">
    <text evidence="11">Catalyzes the addition and repair of the essential 3'-terminal CCA sequence in tRNAs without using a nucleic acid template. Adds these three nucleotides in the order of C, C, and A to the tRNA nucleotide-73, using CTP and ATP as substrates and producing inorganic pyrophosphate. tRNA 3'-terminal CCA addition is required both for tRNA processing and repair. Also involved in tRNA surveillance by mediating tandem CCA addition to generate a CCACCA at the 3' terminus of unstable tRNAs. While stable tRNAs receive only 3'-terminal CCA, unstable tRNAs are marked with CCACCA and rapidly degraded.</text>
</comment>
<reference evidence="16" key="1">
    <citation type="journal article" date="2019" name="Int. J. Syst. Evol. Microbiol.">
        <title>The Global Catalogue of Microorganisms (GCM) 10K type strain sequencing project: providing services to taxonomists for standard genome sequencing and annotation.</title>
        <authorList>
            <consortium name="The Broad Institute Genomics Platform"/>
            <consortium name="The Broad Institute Genome Sequencing Center for Infectious Disease"/>
            <person name="Wu L."/>
            <person name="Ma J."/>
        </authorList>
    </citation>
    <scope>NUCLEOTIDE SEQUENCE [LARGE SCALE GENOMIC DNA]</scope>
    <source>
        <strain evidence="16">CCUG 56331</strain>
    </source>
</reference>
<evidence type="ECO:0000259" key="13">
    <source>
        <dbReference type="Pfam" id="PF12627"/>
    </source>
</evidence>
<evidence type="ECO:0000256" key="8">
    <source>
        <dbReference type="ARBA" id="ARBA00022840"/>
    </source>
</evidence>
<feature type="binding site" evidence="11">
    <location>
        <position position="44"/>
    </location>
    <ligand>
        <name>Mg(2+)</name>
        <dbReference type="ChEBI" id="CHEBI:18420"/>
    </ligand>
</feature>
<dbReference type="GO" id="GO:0004810">
    <property type="term" value="F:CCA tRNA nucleotidyltransferase activity"/>
    <property type="evidence" value="ECO:0007669"/>
    <property type="project" value="UniProtKB-EC"/>
</dbReference>
<evidence type="ECO:0000256" key="4">
    <source>
        <dbReference type="ARBA" id="ARBA00022695"/>
    </source>
</evidence>
<feature type="binding site" evidence="11">
    <location>
        <position position="162"/>
    </location>
    <ligand>
        <name>CTP</name>
        <dbReference type="ChEBI" id="CHEBI:37563"/>
    </ligand>
</feature>
<dbReference type="InterPro" id="IPR002646">
    <property type="entry name" value="PolA_pol_head_dom"/>
</dbReference>
<dbReference type="Proteomes" id="UP001595978">
    <property type="component" value="Unassembled WGS sequence"/>
</dbReference>
<feature type="binding site" evidence="11">
    <location>
        <position position="29"/>
    </location>
    <ligand>
        <name>ATP</name>
        <dbReference type="ChEBI" id="CHEBI:30616"/>
    </ligand>
</feature>
<feature type="binding site" evidence="11">
    <location>
        <position position="165"/>
    </location>
    <ligand>
        <name>ATP</name>
        <dbReference type="ChEBI" id="CHEBI:30616"/>
    </ligand>
</feature>
<keyword evidence="2 11" id="KW-0808">Transferase</keyword>
<comment type="similarity">
    <text evidence="11">Belongs to the tRNA nucleotidyltransferase/poly(A) polymerase family. Bacterial CCA-adding enzyme type 3 subfamily.</text>
</comment>
<feature type="binding site" evidence="11">
    <location>
        <position position="113"/>
    </location>
    <ligand>
        <name>ATP</name>
        <dbReference type="ChEBI" id="CHEBI:30616"/>
    </ligand>
</feature>
<feature type="binding site" evidence="11">
    <location>
        <position position="159"/>
    </location>
    <ligand>
        <name>CTP</name>
        <dbReference type="ChEBI" id="CHEBI:37563"/>
    </ligand>
</feature>
<evidence type="ECO:0000259" key="12">
    <source>
        <dbReference type="Pfam" id="PF01743"/>
    </source>
</evidence>
<keyword evidence="3 11" id="KW-0819">tRNA processing</keyword>
<comment type="caution">
    <text evidence="15">The sequence shown here is derived from an EMBL/GenBank/DDBJ whole genome shotgun (WGS) entry which is preliminary data.</text>
</comment>
<protein>
    <recommendedName>
        <fullName evidence="11">CCA-adding enzyme</fullName>
        <ecNumber evidence="11">2.7.7.72</ecNumber>
    </recommendedName>
    <alternativeName>
        <fullName evidence="11">CCA tRNA nucleotidyltransferase</fullName>
    </alternativeName>
    <alternativeName>
        <fullName evidence="11">tRNA CCA-pyrophosphorylase</fullName>
    </alternativeName>
    <alternativeName>
        <fullName evidence="11">tRNA adenylyl-/cytidylyl- transferase</fullName>
    </alternativeName>
    <alternativeName>
        <fullName evidence="11">tRNA nucleotidyltransferase</fullName>
    </alternativeName>
    <alternativeName>
        <fullName evidence="11">tRNA-NT</fullName>
    </alternativeName>
</protein>
<name>A0ABW0RCJ8_9BACL</name>
<feature type="domain" description="tRNA nucleotidyltransferase/poly(A) polymerase RNA and SrmB- binding" evidence="13">
    <location>
        <begin position="171"/>
        <end position="227"/>
    </location>
</feature>
<dbReference type="CDD" id="cd05398">
    <property type="entry name" value="NT_ClassII-CCAase"/>
    <property type="match status" value="1"/>
</dbReference>
<dbReference type="NCBIfam" id="NF009814">
    <property type="entry name" value="PRK13299.1"/>
    <property type="match status" value="1"/>
</dbReference>
<dbReference type="HAMAP" id="MF_01263">
    <property type="entry name" value="CCA_bact_type3"/>
    <property type="match status" value="1"/>
</dbReference>
<keyword evidence="9 11" id="KW-0460">Magnesium</keyword>
<feature type="binding site" evidence="11">
    <location>
        <position position="156"/>
    </location>
    <ligand>
        <name>ATP</name>
        <dbReference type="ChEBI" id="CHEBI:30616"/>
    </ligand>
</feature>
<dbReference type="InterPro" id="IPR032810">
    <property type="entry name" value="CCA-adding_enz_C"/>
</dbReference>
<keyword evidence="6 11" id="KW-0547">Nucleotide-binding</keyword>
<keyword evidence="4 11" id="KW-0548">Nucleotidyltransferase</keyword>
<sequence length="394" mass="45614">MKQSNDWEVALRVIDKIEKAGYEAVIVGGAVRDHLLARKIHDVDVATNALPMEIKNIFRNTVDVGIQHGTVIVLDEGCPIEVTTYRTDGTYTDFRRPEEVTFVRDLPKDLERRDFTINAMAYTKDGEIIDLFGGKEDLNNGIIRAVGDANSRFREDALRMLRAVRFAAQLGFSIEESTMNAIQKDSDLIEFIAKERIHMELSKMWVAEYVYLGIKALVESNLALYLPGNFAEHLEAWKPFQAKEPEVGWAYLCLLNRKEMEDIIEFYRYSNKEKSFAKKVIHAYDRFLNRWDEYDYFSNDLTILETAYDFAVWQGKDVPFSKDHIAKVKKLLPIQTMDDFALNGHLLIQWSGKRGGPWVKEALDKALYAVLTGQVKNDEKQLKEWFHNEFIHER</sequence>
<dbReference type="Gene3D" id="1.10.3090.10">
    <property type="entry name" value="cca-adding enzyme, domain 2"/>
    <property type="match status" value="1"/>
</dbReference>
<dbReference type="RefSeq" id="WP_390308938.1">
    <property type="nucleotide sequence ID" value="NZ_JBHSNQ010000048.1"/>
</dbReference>
<keyword evidence="16" id="KW-1185">Reference proteome</keyword>
<comment type="subunit">
    <text evidence="11">Homodimer.</text>
</comment>
<feature type="binding site" evidence="11">
    <location>
        <position position="113"/>
    </location>
    <ligand>
        <name>CTP</name>
        <dbReference type="ChEBI" id="CHEBI:37563"/>
    </ligand>
</feature>
<evidence type="ECO:0000256" key="1">
    <source>
        <dbReference type="ARBA" id="ARBA00001946"/>
    </source>
</evidence>